<evidence type="ECO:0000313" key="1">
    <source>
        <dbReference type="EMBL" id="KAK7344973.1"/>
    </source>
</evidence>
<dbReference type="EMBL" id="JAYMYQ010000003">
    <property type="protein sequence ID" value="KAK7344973.1"/>
    <property type="molecule type" value="Genomic_DNA"/>
</dbReference>
<sequence>MQVTATRATLISTLRLLNKLKPTGRRLKAICICTLRVCYQTKGPLHSSANGVDIKNAPSWSPHKPCSMQKRLIYQSHLEDWYMIIKLSGKVMTTNSNNTIPGPNLDFAIYKDRSGSR</sequence>
<accession>A0AAN9QVS6</accession>
<dbReference type="Proteomes" id="UP001367508">
    <property type="component" value="Unassembled WGS sequence"/>
</dbReference>
<dbReference type="AlphaFoldDB" id="A0AAN9QVS6"/>
<name>A0AAN9QVS6_CANGL</name>
<organism evidence="1 2">
    <name type="scientific">Canavalia gladiata</name>
    <name type="common">Sword bean</name>
    <name type="synonym">Dolichos gladiatus</name>
    <dbReference type="NCBI Taxonomy" id="3824"/>
    <lineage>
        <taxon>Eukaryota</taxon>
        <taxon>Viridiplantae</taxon>
        <taxon>Streptophyta</taxon>
        <taxon>Embryophyta</taxon>
        <taxon>Tracheophyta</taxon>
        <taxon>Spermatophyta</taxon>
        <taxon>Magnoliopsida</taxon>
        <taxon>eudicotyledons</taxon>
        <taxon>Gunneridae</taxon>
        <taxon>Pentapetalae</taxon>
        <taxon>rosids</taxon>
        <taxon>fabids</taxon>
        <taxon>Fabales</taxon>
        <taxon>Fabaceae</taxon>
        <taxon>Papilionoideae</taxon>
        <taxon>50 kb inversion clade</taxon>
        <taxon>NPAAA clade</taxon>
        <taxon>indigoferoid/millettioid clade</taxon>
        <taxon>Phaseoleae</taxon>
        <taxon>Canavalia</taxon>
    </lineage>
</organism>
<comment type="caution">
    <text evidence="1">The sequence shown here is derived from an EMBL/GenBank/DDBJ whole genome shotgun (WGS) entry which is preliminary data.</text>
</comment>
<gene>
    <name evidence="1" type="ORF">VNO77_15283</name>
</gene>
<evidence type="ECO:0000313" key="2">
    <source>
        <dbReference type="Proteomes" id="UP001367508"/>
    </source>
</evidence>
<keyword evidence="2" id="KW-1185">Reference proteome</keyword>
<reference evidence="1 2" key="1">
    <citation type="submission" date="2024-01" db="EMBL/GenBank/DDBJ databases">
        <title>The genomes of 5 underutilized Papilionoideae crops provide insights into root nodulation and disease resistanc.</title>
        <authorList>
            <person name="Jiang F."/>
        </authorList>
    </citation>
    <scope>NUCLEOTIDE SEQUENCE [LARGE SCALE GENOMIC DNA]</scope>
    <source>
        <strain evidence="1">LVBAO_FW01</strain>
        <tissue evidence="1">Leaves</tissue>
    </source>
</reference>
<protein>
    <submittedName>
        <fullName evidence="1">Uncharacterized protein</fullName>
    </submittedName>
</protein>
<proteinExistence type="predicted"/>